<comment type="caution">
    <text evidence="1">The sequence shown here is derived from an EMBL/GenBank/DDBJ whole genome shotgun (WGS) entry which is preliminary data.</text>
</comment>
<evidence type="ECO:0008006" key="2">
    <source>
        <dbReference type="Google" id="ProtNLM"/>
    </source>
</evidence>
<sequence length="425" mass="48929">MNFSELFLEMYGEIENIPLIDVHEHLNPLKLSHSGFEDIIFYHYIVTELVSAGMSRKEFEKRKGLDKLLYALPYLRYIRNTATFWCLRQILSRLHGLDIRAIDENNWHDVVKVLESSANNESRAFEVLIKESKVGKSFLTLSPFSEVKGYNREVFVGVLRVDNLVSYLSKDSLQSLGGLTGFEISSVEELDLAIESLFKRFSEDVVAIALSPLPEEVYRSVKPSEISLYLKDLMQRGFLAENPKSLLSSYILMKFLDLCNEHKKVFQFMLGVERPVSGAAPPDYAITHSKDDQLLNLAQLFAIYPDVKFDIFIADARLLHPTTVIAKNYHNVYVSGYWWYSMYQTIIRDYIRIRLEMLPYNKFNGFFSDAYVADWVYGKATLAKKQLAHVLTELILEGYIDKSLAIEIAHAVLHKNAENIYKVSI</sequence>
<name>A0A7J2U6H0_9CREN</name>
<dbReference type="Gene3D" id="1.10.2020.10">
    <property type="entry name" value="uronate isomerase, domain 2, chain A"/>
    <property type="match status" value="1"/>
</dbReference>
<organism evidence="1">
    <name type="scientific">Ignisphaera aggregans</name>
    <dbReference type="NCBI Taxonomy" id="334771"/>
    <lineage>
        <taxon>Archaea</taxon>
        <taxon>Thermoproteota</taxon>
        <taxon>Thermoprotei</taxon>
        <taxon>Desulfurococcales</taxon>
        <taxon>Desulfurococcaceae</taxon>
        <taxon>Ignisphaera</taxon>
    </lineage>
</organism>
<evidence type="ECO:0000313" key="1">
    <source>
        <dbReference type="EMBL" id="HEM67955.1"/>
    </source>
</evidence>
<gene>
    <name evidence="1" type="ORF">ENO26_10405</name>
</gene>
<dbReference type="SUPFAM" id="SSF51556">
    <property type="entry name" value="Metallo-dependent hydrolases"/>
    <property type="match status" value="1"/>
</dbReference>
<dbReference type="Gene3D" id="3.20.20.140">
    <property type="entry name" value="Metal-dependent hydrolases"/>
    <property type="match status" value="1"/>
</dbReference>
<proteinExistence type="predicted"/>
<dbReference type="AlphaFoldDB" id="A0A7J2U6H0"/>
<reference evidence="1" key="1">
    <citation type="journal article" date="2020" name="mSystems">
        <title>Genome- and Community-Level Interaction Insights into Carbon Utilization and Element Cycling Functions of Hydrothermarchaeota in Hydrothermal Sediment.</title>
        <authorList>
            <person name="Zhou Z."/>
            <person name="Liu Y."/>
            <person name="Xu W."/>
            <person name="Pan J."/>
            <person name="Luo Z.H."/>
            <person name="Li M."/>
        </authorList>
    </citation>
    <scope>NUCLEOTIDE SEQUENCE [LARGE SCALE GENOMIC DNA]</scope>
    <source>
        <strain evidence="1">SpSt-125</strain>
    </source>
</reference>
<dbReference type="InterPro" id="IPR032466">
    <property type="entry name" value="Metal_Hydrolase"/>
</dbReference>
<protein>
    <recommendedName>
        <fullName evidence="2">Glucuronate isomerase</fullName>
    </recommendedName>
</protein>
<dbReference type="EMBL" id="DSEU01000070">
    <property type="protein sequence ID" value="HEM67955.1"/>
    <property type="molecule type" value="Genomic_DNA"/>
</dbReference>
<accession>A0A7J2U6H0</accession>